<dbReference type="PANTHER" id="PTHR45527:SF1">
    <property type="entry name" value="FATTY ACID SYNTHASE"/>
    <property type="match status" value="1"/>
</dbReference>
<evidence type="ECO:0000256" key="3">
    <source>
        <dbReference type="ARBA" id="ARBA00022553"/>
    </source>
</evidence>
<dbReference type="SMART" id="SM00823">
    <property type="entry name" value="PKS_PP"/>
    <property type="match status" value="1"/>
</dbReference>
<dbReference type="Pfam" id="PF00501">
    <property type="entry name" value="AMP-binding"/>
    <property type="match status" value="1"/>
</dbReference>
<dbReference type="Proteomes" id="UP001501867">
    <property type="component" value="Unassembled WGS sequence"/>
</dbReference>
<dbReference type="Gene3D" id="3.40.50.980">
    <property type="match status" value="2"/>
</dbReference>
<dbReference type="NCBIfam" id="TIGR01733">
    <property type="entry name" value="AA-adenyl-dom"/>
    <property type="match status" value="1"/>
</dbReference>
<dbReference type="SUPFAM" id="SSF52777">
    <property type="entry name" value="CoA-dependent acyltransferases"/>
    <property type="match status" value="2"/>
</dbReference>
<dbReference type="InterPro" id="IPR001031">
    <property type="entry name" value="Thioesterase"/>
</dbReference>
<proteinExistence type="predicted"/>
<dbReference type="InterPro" id="IPR045851">
    <property type="entry name" value="AMP-bd_C_sf"/>
</dbReference>
<comment type="caution">
    <text evidence="5">The sequence shown here is derived from an EMBL/GenBank/DDBJ whole genome shotgun (WGS) entry which is preliminary data.</text>
</comment>
<evidence type="ECO:0000313" key="6">
    <source>
        <dbReference type="Proteomes" id="UP001501867"/>
    </source>
</evidence>
<dbReference type="PROSITE" id="PS00455">
    <property type="entry name" value="AMP_BINDING"/>
    <property type="match status" value="1"/>
</dbReference>
<dbReference type="SUPFAM" id="SSF53474">
    <property type="entry name" value="alpha/beta-Hydrolases"/>
    <property type="match status" value="1"/>
</dbReference>
<dbReference type="Gene3D" id="3.30.559.10">
    <property type="entry name" value="Chloramphenicol acetyltransferase-like domain"/>
    <property type="match status" value="1"/>
</dbReference>
<gene>
    <name evidence="5" type="ORF">GCM10010302_07260</name>
</gene>
<dbReference type="InterPro" id="IPR000873">
    <property type="entry name" value="AMP-dep_synth/lig_dom"/>
</dbReference>
<dbReference type="InterPro" id="IPR001242">
    <property type="entry name" value="Condensation_dom"/>
</dbReference>
<feature type="domain" description="Carrier" evidence="4">
    <location>
        <begin position="960"/>
        <end position="1035"/>
    </location>
</feature>
<dbReference type="Gene3D" id="3.30.300.30">
    <property type="match status" value="1"/>
</dbReference>
<dbReference type="EMBL" id="BAAABV010000006">
    <property type="protein sequence ID" value="GAA0272209.1"/>
    <property type="molecule type" value="Genomic_DNA"/>
</dbReference>
<dbReference type="PROSITE" id="PS50075">
    <property type="entry name" value="CARRIER"/>
    <property type="match status" value="1"/>
</dbReference>
<dbReference type="PANTHER" id="PTHR45527">
    <property type="entry name" value="NONRIBOSOMAL PEPTIDE SYNTHETASE"/>
    <property type="match status" value="1"/>
</dbReference>
<dbReference type="InterPro" id="IPR023213">
    <property type="entry name" value="CAT-like_dom_sf"/>
</dbReference>
<evidence type="ECO:0000256" key="1">
    <source>
        <dbReference type="ARBA" id="ARBA00001957"/>
    </source>
</evidence>
<organism evidence="5 6">
    <name type="scientific">Streptomyces polychromogenes</name>
    <dbReference type="NCBI Taxonomy" id="67342"/>
    <lineage>
        <taxon>Bacteria</taxon>
        <taxon>Bacillati</taxon>
        <taxon>Actinomycetota</taxon>
        <taxon>Actinomycetes</taxon>
        <taxon>Kitasatosporales</taxon>
        <taxon>Streptomycetaceae</taxon>
        <taxon>Streptomyces</taxon>
    </lineage>
</organism>
<dbReference type="Pfam" id="PF00975">
    <property type="entry name" value="Thioesterase"/>
    <property type="match status" value="1"/>
</dbReference>
<keyword evidence="3" id="KW-0597">Phosphoprotein</keyword>
<dbReference type="Gene3D" id="3.40.50.1820">
    <property type="entry name" value="alpha/beta hydrolase"/>
    <property type="match status" value="1"/>
</dbReference>
<dbReference type="InterPro" id="IPR025110">
    <property type="entry name" value="AMP-bd_C"/>
</dbReference>
<dbReference type="InterPro" id="IPR009081">
    <property type="entry name" value="PP-bd_ACP"/>
</dbReference>
<evidence type="ECO:0000259" key="4">
    <source>
        <dbReference type="PROSITE" id="PS50075"/>
    </source>
</evidence>
<dbReference type="InterPro" id="IPR020806">
    <property type="entry name" value="PKS_PP-bd"/>
</dbReference>
<reference evidence="5 6" key="1">
    <citation type="journal article" date="2019" name="Int. J. Syst. Evol. Microbiol.">
        <title>The Global Catalogue of Microorganisms (GCM) 10K type strain sequencing project: providing services to taxonomists for standard genome sequencing and annotation.</title>
        <authorList>
            <consortium name="The Broad Institute Genomics Platform"/>
            <consortium name="The Broad Institute Genome Sequencing Center for Infectious Disease"/>
            <person name="Wu L."/>
            <person name="Ma J."/>
        </authorList>
    </citation>
    <scope>NUCLEOTIDE SEQUENCE [LARGE SCALE GENOMIC DNA]</scope>
    <source>
        <strain evidence="5 6">JCM 4505</strain>
    </source>
</reference>
<protein>
    <submittedName>
        <fullName evidence="5">Amino acid adenylation domain-containing protein</fullName>
    </submittedName>
</protein>
<accession>A0ABN0V2Y4</accession>
<dbReference type="Gene3D" id="3.30.559.30">
    <property type="entry name" value="Nonribosomal peptide synthetase, condensation domain"/>
    <property type="match status" value="1"/>
</dbReference>
<dbReference type="SUPFAM" id="SSF56801">
    <property type="entry name" value="Acetyl-CoA synthetase-like"/>
    <property type="match status" value="1"/>
</dbReference>
<dbReference type="InterPro" id="IPR010071">
    <property type="entry name" value="AA_adenyl_dom"/>
</dbReference>
<dbReference type="SUPFAM" id="SSF47336">
    <property type="entry name" value="ACP-like"/>
    <property type="match status" value="1"/>
</dbReference>
<evidence type="ECO:0000256" key="2">
    <source>
        <dbReference type="ARBA" id="ARBA00022450"/>
    </source>
</evidence>
<keyword evidence="6" id="KW-1185">Reference proteome</keyword>
<evidence type="ECO:0000313" key="5">
    <source>
        <dbReference type="EMBL" id="GAA0272209.1"/>
    </source>
</evidence>
<dbReference type="InterPro" id="IPR036736">
    <property type="entry name" value="ACP-like_sf"/>
</dbReference>
<dbReference type="Gene3D" id="1.10.1200.10">
    <property type="entry name" value="ACP-like"/>
    <property type="match status" value="1"/>
</dbReference>
<dbReference type="CDD" id="cd12116">
    <property type="entry name" value="A_NRPS_Ta1_like"/>
    <property type="match status" value="1"/>
</dbReference>
<dbReference type="InterPro" id="IPR029058">
    <property type="entry name" value="AB_hydrolase_fold"/>
</dbReference>
<comment type="cofactor">
    <cofactor evidence="1">
        <name>pantetheine 4'-phosphate</name>
        <dbReference type="ChEBI" id="CHEBI:47942"/>
    </cofactor>
</comment>
<dbReference type="Pfam" id="PF00668">
    <property type="entry name" value="Condensation"/>
    <property type="match status" value="1"/>
</dbReference>
<dbReference type="InterPro" id="IPR020845">
    <property type="entry name" value="AMP-binding_CS"/>
</dbReference>
<dbReference type="Pfam" id="PF00550">
    <property type="entry name" value="PP-binding"/>
    <property type="match status" value="1"/>
</dbReference>
<dbReference type="Pfam" id="PF13193">
    <property type="entry name" value="AMP-binding_C"/>
    <property type="match status" value="1"/>
</dbReference>
<keyword evidence="2" id="KW-0596">Phosphopantetheine</keyword>
<sequence>MAINDAYPLTRLQSGMLYHSHLDSTGTTYHDLSSLKISGPFDASRLRSVLAALLAGHDILRSGVELTRFSEPMQLVHDHVEPPLTVEDLTGLSPVDQDAHIMVWRAGEKARPFDLAVPPLLRVHAQLVSDTSFWLNLSFHHAILDGWSLSLLTSWLLTEYDRSLAGHAPRPPRLASRFRDHVRLEREALADAGSRDYWRDLLADTDVLELPRWGDTARTPVTGEGAQRSARVYRVPFRPDLTTRLKGFAAGTRVATKAALYAAHAAVLSQLSGRARVITGRVANCRPESPDADRMLGLFLNSVPLVLDTGRTSWRDLARQVHHAEVEALAHRRYPLGQMQRDLNRNSLFETLVDYRAMRSYGALTLTHLTIEDTNFFEQTNFPFTANFGADPNTGEIGLGINYDETEFPAEQIEAIGGYYAAALEAMVDDPAAPVSGTPLLSSAETTRQLKEWNDTAAAFPLDRPLPSLLAEAAERFPDKTALSCGDQQLTYAELYQRVNRLAWRLRERGVGPDVVVGVSMRRSADLITAVLAVLWAGGAYLPLDPDYPAERLAYMLADSKAALVLADPESHLPASPAEVLTITPDRAVEGRNVVFSSGLRAENLAYVIYTSGSTGRPKGVQIPHRALVNLLRSMIDETGLTDADRWLAVTSLSFDIAGLEVFAPLLVGAELRVLADAASHASALVAEVERATIAQATPSAWRMLIEAGLGEEPGIRAVCGGEALPADLAEQLAARMGSVWNAYGPTETTIWSCLQAVRRGEAVTIGTPLANTQVYVLDESLRPVPVGVPGELHIGGDGVARGYRDRGGLTATRFVADPFGRPGSRLFRTGDTVRWRPDGRLDFIGRSDHQVKIRGFRIELGEIESVLATHPSVGQVVVVPRPDGAGGHQLVAYLVATAGTPLSTPQELRAHVAAHVPDYMVPSAYMWLDAYPLTPNGKTDRAALPDPDRHGTAAGEIVALSTDTQRLVAGVWSEELGLDRVGADDTFRDLGGYSIAALRVVLRIKEATGHEVPLASLLTGATVASIAAAIDSGTEEQGSILVPLKEAPASGERPLFLIHPLGGTVFCYGALSDSLPADLPAFGIQAYDHLGPDGPRPATIEDIAEHYMRVVRTVQPEGPYRFGGWCMGGAVAYAMARQVEREGGEVETLALIDSSIADPVPPAWVDDDAAAILGAFADKLPITLAELQRIAPERRLQHALSLAEGHLARPDVGSVEDLRRLVQLFRRHAKALLDYRDQDHVPYGGSAVVIRGEEAPHTLPDLGWGAKVSGPLVVLETPGDHRSLLTKENTDDLADRLVVALREGVHALNRFTGAKATR</sequence>
<dbReference type="RefSeq" id="WP_344152197.1">
    <property type="nucleotide sequence ID" value="NZ_BAAABV010000006.1"/>
</dbReference>
<dbReference type="Gene3D" id="2.30.38.10">
    <property type="entry name" value="Luciferase, Domain 3"/>
    <property type="match status" value="1"/>
</dbReference>
<name>A0ABN0V2Y4_9ACTN</name>